<feature type="non-terminal residue" evidence="1">
    <location>
        <position position="89"/>
    </location>
</feature>
<protein>
    <submittedName>
        <fullName evidence="1">Uncharacterized protein</fullName>
    </submittedName>
</protein>
<accession>A0A0F9DPI9</accession>
<sequence>MPPLVIQRIESDDDNGFFIEWHDPSNLDGQPVTGFFHLTEQSASELIVHQHRPNQVPEDKLEAVIDKLAEGAPMALIGQLWRAAYDEAL</sequence>
<proteinExistence type="predicted"/>
<dbReference type="AlphaFoldDB" id="A0A0F9DPI9"/>
<dbReference type="EMBL" id="LAZR01028076">
    <property type="protein sequence ID" value="KKL63698.1"/>
    <property type="molecule type" value="Genomic_DNA"/>
</dbReference>
<name>A0A0F9DPI9_9ZZZZ</name>
<evidence type="ECO:0000313" key="1">
    <source>
        <dbReference type="EMBL" id="KKL63698.1"/>
    </source>
</evidence>
<comment type="caution">
    <text evidence="1">The sequence shown here is derived from an EMBL/GenBank/DDBJ whole genome shotgun (WGS) entry which is preliminary data.</text>
</comment>
<organism evidence="1">
    <name type="scientific">marine sediment metagenome</name>
    <dbReference type="NCBI Taxonomy" id="412755"/>
    <lineage>
        <taxon>unclassified sequences</taxon>
        <taxon>metagenomes</taxon>
        <taxon>ecological metagenomes</taxon>
    </lineage>
</organism>
<reference evidence="1" key="1">
    <citation type="journal article" date="2015" name="Nature">
        <title>Complex archaea that bridge the gap between prokaryotes and eukaryotes.</title>
        <authorList>
            <person name="Spang A."/>
            <person name="Saw J.H."/>
            <person name="Jorgensen S.L."/>
            <person name="Zaremba-Niedzwiedzka K."/>
            <person name="Martijn J."/>
            <person name="Lind A.E."/>
            <person name="van Eijk R."/>
            <person name="Schleper C."/>
            <person name="Guy L."/>
            <person name="Ettema T.J."/>
        </authorList>
    </citation>
    <scope>NUCLEOTIDE SEQUENCE</scope>
</reference>
<gene>
    <name evidence="1" type="ORF">LCGC14_2172480</name>
</gene>